<name>A0A3G2KAF2_9CAUD</name>
<reference evidence="1 2" key="1">
    <citation type="submission" date="2018-09" db="EMBL/GenBank/DDBJ databases">
        <authorList>
            <person name="Zack K."/>
            <person name="Stoner T.H."/>
            <person name="Garlena R.A."/>
            <person name="Russell D.A."/>
            <person name="Pope W.H."/>
            <person name="Jacobs-Sera D."/>
            <person name="Hatfull G.F."/>
        </authorList>
    </citation>
    <scope>NUCLEOTIDE SEQUENCE [LARGE SCALE GENOMIC DNA]</scope>
</reference>
<evidence type="ECO:0000313" key="2">
    <source>
        <dbReference type="Proteomes" id="UP000277525"/>
    </source>
</evidence>
<dbReference type="GeneID" id="80090693"/>
<organism evidence="1 2">
    <name type="scientific">Arthrobacter phage Noely</name>
    <dbReference type="NCBI Taxonomy" id="2419964"/>
    <lineage>
        <taxon>Viruses</taxon>
        <taxon>Duplodnaviria</taxon>
        <taxon>Heunggongvirae</taxon>
        <taxon>Uroviricota</taxon>
        <taxon>Caudoviricetes</taxon>
        <taxon>Feeclasvirinae</taxon>
        <taxon>Noelyvirus</taxon>
        <taxon>Noelyvirus noely</taxon>
    </lineage>
</organism>
<proteinExistence type="predicted"/>
<evidence type="ECO:0000313" key="1">
    <source>
        <dbReference type="EMBL" id="AYN55944.1"/>
    </source>
</evidence>
<dbReference type="EMBL" id="MH834622">
    <property type="protein sequence ID" value="AYN55944.1"/>
    <property type="molecule type" value="Genomic_DNA"/>
</dbReference>
<keyword evidence="2" id="KW-1185">Reference proteome</keyword>
<dbReference type="Proteomes" id="UP000277525">
    <property type="component" value="Segment"/>
</dbReference>
<gene>
    <name evidence="1" type="primary">3</name>
    <name evidence="1" type="ORF">PBI_NOELY_3</name>
</gene>
<sequence length="84" mass="9423">MRTAKKTYETTDYASMMKRMMKAHGRRVADGDVEDLEELMALQGYLDLIVRGAVQAQREVQGRSWADIARAAGTSRQAAQKKFG</sequence>
<dbReference type="RefSeq" id="YP_010761451.1">
    <property type="nucleotide sequence ID" value="NC_073595.1"/>
</dbReference>
<dbReference type="KEGG" id="vg:80090693"/>
<accession>A0A3G2KAF2</accession>
<protein>
    <submittedName>
        <fullName evidence="1">Helix-turn-helix DNA binding domain protein</fullName>
    </submittedName>
</protein>